<keyword evidence="3" id="KW-1185">Reference proteome</keyword>
<keyword evidence="1" id="KW-1133">Transmembrane helix</keyword>
<accession>A0A2G9FX49</accession>
<reference evidence="3" key="1">
    <citation type="journal article" date="2018" name="Gigascience">
        <title>Genome assembly of the Pink Ipe (Handroanthus impetiginosus, Bignoniaceae), a highly valued, ecologically keystone Neotropical timber forest tree.</title>
        <authorList>
            <person name="Silva-Junior O.B."/>
            <person name="Grattapaglia D."/>
            <person name="Novaes E."/>
            <person name="Collevatti R.G."/>
        </authorList>
    </citation>
    <scope>NUCLEOTIDE SEQUENCE [LARGE SCALE GENOMIC DNA]</scope>
    <source>
        <strain evidence="3">cv. UFG-1</strain>
    </source>
</reference>
<keyword evidence="1" id="KW-0812">Transmembrane</keyword>
<dbReference type="Proteomes" id="UP000231279">
    <property type="component" value="Unassembled WGS sequence"/>
</dbReference>
<feature type="transmembrane region" description="Helical" evidence="1">
    <location>
        <begin position="46"/>
        <end position="67"/>
    </location>
</feature>
<proteinExistence type="predicted"/>
<protein>
    <submittedName>
        <fullName evidence="2">Uncharacterized protein</fullName>
    </submittedName>
</protein>
<keyword evidence="1" id="KW-0472">Membrane</keyword>
<evidence type="ECO:0000313" key="2">
    <source>
        <dbReference type="EMBL" id="PIM97635.1"/>
    </source>
</evidence>
<evidence type="ECO:0000313" key="3">
    <source>
        <dbReference type="Proteomes" id="UP000231279"/>
    </source>
</evidence>
<comment type="caution">
    <text evidence="2">The sequence shown here is derived from an EMBL/GenBank/DDBJ whole genome shotgun (WGS) entry which is preliminary data.</text>
</comment>
<dbReference type="AlphaFoldDB" id="A0A2G9FX49"/>
<sequence length="81" mass="9406">MKQQHINKSVNNCFTEQNNQRKTNFASHPLLKWMVAPRILSFKTSFLSLIGLFLQGSAVKQLIILLIHQSFPQYLRFNNSS</sequence>
<name>A0A2G9FX49_9LAMI</name>
<dbReference type="EMBL" id="NKXS01009352">
    <property type="protein sequence ID" value="PIM97635.1"/>
    <property type="molecule type" value="Genomic_DNA"/>
</dbReference>
<gene>
    <name evidence="2" type="ORF">CDL12_29894</name>
</gene>
<organism evidence="2 3">
    <name type="scientific">Handroanthus impetiginosus</name>
    <dbReference type="NCBI Taxonomy" id="429701"/>
    <lineage>
        <taxon>Eukaryota</taxon>
        <taxon>Viridiplantae</taxon>
        <taxon>Streptophyta</taxon>
        <taxon>Embryophyta</taxon>
        <taxon>Tracheophyta</taxon>
        <taxon>Spermatophyta</taxon>
        <taxon>Magnoliopsida</taxon>
        <taxon>eudicotyledons</taxon>
        <taxon>Gunneridae</taxon>
        <taxon>Pentapetalae</taxon>
        <taxon>asterids</taxon>
        <taxon>lamiids</taxon>
        <taxon>Lamiales</taxon>
        <taxon>Bignoniaceae</taxon>
        <taxon>Crescentiina</taxon>
        <taxon>Tabebuia alliance</taxon>
        <taxon>Handroanthus</taxon>
    </lineage>
</organism>
<evidence type="ECO:0000256" key="1">
    <source>
        <dbReference type="SAM" id="Phobius"/>
    </source>
</evidence>